<reference evidence="1 2" key="1">
    <citation type="submission" date="2017-09" db="EMBL/GenBank/DDBJ databases">
        <title>Paracoccus alkalisoli sp. nov., isolated from saline alkaline soil.</title>
        <authorList>
            <person name="Dong X."/>
            <person name="Zhang G."/>
        </authorList>
    </citation>
    <scope>NUCLEOTIDE SEQUENCE [LARGE SCALE GENOMIC DNA]</scope>
    <source>
        <strain evidence="1 2">WN007</strain>
    </source>
</reference>
<dbReference type="Pfam" id="PF13711">
    <property type="entry name" value="DUF4160"/>
    <property type="match status" value="1"/>
</dbReference>
<proteinExistence type="predicted"/>
<sequence>MVTIHRAHGLRVIIFTDDHEPAHVHVFGDGQAKINLIGPDGSPALVWAEGMKANELRRAVQLVRDQQEQFLARWREIHG</sequence>
<gene>
    <name evidence="1" type="ORF">CK240_16755</name>
</gene>
<dbReference type="RefSeq" id="WP_095641451.1">
    <property type="nucleotide sequence ID" value="NZ_NSJZ01000036.1"/>
</dbReference>
<comment type="caution">
    <text evidence="1">The sequence shown here is derived from an EMBL/GenBank/DDBJ whole genome shotgun (WGS) entry which is preliminary data.</text>
</comment>
<dbReference type="EMBL" id="NSJZ01000036">
    <property type="protein sequence ID" value="PAU95041.1"/>
    <property type="molecule type" value="Genomic_DNA"/>
</dbReference>
<protein>
    <recommendedName>
        <fullName evidence="3">DUF4160 domain-containing protein</fullName>
    </recommendedName>
</protein>
<organism evidence="1 2">
    <name type="scientific">Paracoccus salipaludis</name>
    <dbReference type="NCBI Taxonomy" id="2032623"/>
    <lineage>
        <taxon>Bacteria</taxon>
        <taxon>Pseudomonadati</taxon>
        <taxon>Pseudomonadota</taxon>
        <taxon>Alphaproteobacteria</taxon>
        <taxon>Rhodobacterales</taxon>
        <taxon>Paracoccaceae</taxon>
        <taxon>Paracoccus</taxon>
    </lineage>
</organism>
<dbReference type="InterPro" id="IPR025427">
    <property type="entry name" value="DUF4160"/>
</dbReference>
<evidence type="ECO:0000313" key="2">
    <source>
        <dbReference type="Proteomes" id="UP000218023"/>
    </source>
</evidence>
<accession>A0A2A2GBU9</accession>
<evidence type="ECO:0000313" key="1">
    <source>
        <dbReference type="EMBL" id="PAU95041.1"/>
    </source>
</evidence>
<dbReference type="AlphaFoldDB" id="A0A2A2GBU9"/>
<name>A0A2A2GBU9_9RHOB</name>
<dbReference type="Proteomes" id="UP000218023">
    <property type="component" value="Unassembled WGS sequence"/>
</dbReference>
<keyword evidence="2" id="KW-1185">Reference proteome</keyword>
<evidence type="ECO:0008006" key="3">
    <source>
        <dbReference type="Google" id="ProtNLM"/>
    </source>
</evidence>
<dbReference type="OrthoDB" id="122670at2"/>